<dbReference type="InterPro" id="IPR012545">
    <property type="entry name" value="DUF1697"/>
</dbReference>
<evidence type="ECO:0008006" key="3">
    <source>
        <dbReference type="Google" id="ProtNLM"/>
    </source>
</evidence>
<dbReference type="InParanoid" id="A0A1B1AE08"/>
<gene>
    <name evidence="1" type="ORF">ATE48_02015</name>
</gene>
<dbReference type="PANTHER" id="PTHR36439">
    <property type="entry name" value="BLL4334 PROTEIN"/>
    <property type="match status" value="1"/>
</dbReference>
<proteinExistence type="predicted"/>
<reference evidence="1 2" key="1">
    <citation type="submission" date="2015-11" db="EMBL/GenBank/DDBJ databases">
        <title>Whole-Genome Sequence of Candidatus Oderbacter manganicum from the National Park Lower Oder Valley, Germany.</title>
        <authorList>
            <person name="Braun B."/>
            <person name="Liere K."/>
            <person name="Szewzyk U."/>
        </authorList>
    </citation>
    <scope>NUCLEOTIDE SEQUENCE [LARGE SCALE GENOMIC DNA]</scope>
    <source>
        <strain evidence="1 2">OTSz_A_272</strain>
    </source>
</reference>
<dbReference type="RefSeq" id="WP_066767325.1">
    <property type="nucleotide sequence ID" value="NZ_CP013244.1"/>
</dbReference>
<evidence type="ECO:0000313" key="1">
    <source>
        <dbReference type="EMBL" id="ANP44785.1"/>
    </source>
</evidence>
<dbReference type="PIRSF" id="PIRSF008502">
    <property type="entry name" value="UCP008502"/>
    <property type="match status" value="1"/>
</dbReference>
<organism evidence="1 2">
    <name type="scientific">Candidatus Viadribacter manganicus</name>
    <dbReference type="NCBI Taxonomy" id="1759059"/>
    <lineage>
        <taxon>Bacteria</taxon>
        <taxon>Pseudomonadati</taxon>
        <taxon>Pseudomonadota</taxon>
        <taxon>Alphaproteobacteria</taxon>
        <taxon>Hyphomonadales</taxon>
        <taxon>Hyphomonadaceae</taxon>
        <taxon>Candidatus Viadribacter</taxon>
    </lineage>
</organism>
<dbReference type="STRING" id="1759059.ATE48_02015"/>
<keyword evidence="2" id="KW-1185">Reference proteome</keyword>
<sequence length="172" mass="18480">MPLQAAMLRGVNLGNRKVIMSELRELCEAAGFTQVRTLLASGNLVLNSKLTGAKLEAKLEAMILDGLGLKTEVFVRNLSELETVLAGNPFKAFTKTSASFMVVNFMRAPASKAELDAMAKSALTGEEWKQGEGCLYIKFPSGQGVSKLKMPKLGTARNWNTATKLAAALQGE</sequence>
<protein>
    <recommendedName>
        <fullName evidence="3">DUF1697 domain-containing protein</fullName>
    </recommendedName>
</protein>
<dbReference type="Proteomes" id="UP000092498">
    <property type="component" value="Chromosome"/>
</dbReference>
<dbReference type="AlphaFoldDB" id="A0A1B1AE08"/>
<dbReference type="EMBL" id="CP013244">
    <property type="protein sequence ID" value="ANP44785.1"/>
    <property type="molecule type" value="Genomic_DNA"/>
</dbReference>
<dbReference type="KEGG" id="cbot:ATE48_02015"/>
<accession>A0A1B1AE08</accession>
<dbReference type="SUPFAM" id="SSF160379">
    <property type="entry name" value="SP0830-like"/>
    <property type="match status" value="1"/>
</dbReference>
<name>A0A1B1AE08_9PROT</name>
<evidence type="ECO:0000313" key="2">
    <source>
        <dbReference type="Proteomes" id="UP000092498"/>
    </source>
</evidence>
<dbReference type="Gene3D" id="3.30.70.1280">
    <property type="entry name" value="SP0830-like domains"/>
    <property type="match status" value="1"/>
</dbReference>
<dbReference type="OrthoDB" id="9806494at2"/>
<dbReference type="PANTHER" id="PTHR36439:SF1">
    <property type="entry name" value="DUF1697 DOMAIN-CONTAINING PROTEIN"/>
    <property type="match status" value="1"/>
</dbReference>
<dbReference type="Pfam" id="PF08002">
    <property type="entry name" value="DUF1697"/>
    <property type="match status" value="1"/>
</dbReference>